<gene>
    <name evidence="1" type="ORF">AMORRO_LOCUS682</name>
</gene>
<name>A0A9N8VDJ2_9GLOM</name>
<dbReference type="Proteomes" id="UP000789342">
    <property type="component" value="Unassembled WGS sequence"/>
</dbReference>
<dbReference type="AlphaFoldDB" id="A0A9N8VDJ2"/>
<evidence type="ECO:0000313" key="2">
    <source>
        <dbReference type="Proteomes" id="UP000789342"/>
    </source>
</evidence>
<feature type="non-terminal residue" evidence="1">
    <location>
        <position position="99"/>
    </location>
</feature>
<organism evidence="1 2">
    <name type="scientific">Acaulospora morrowiae</name>
    <dbReference type="NCBI Taxonomy" id="94023"/>
    <lineage>
        <taxon>Eukaryota</taxon>
        <taxon>Fungi</taxon>
        <taxon>Fungi incertae sedis</taxon>
        <taxon>Mucoromycota</taxon>
        <taxon>Glomeromycotina</taxon>
        <taxon>Glomeromycetes</taxon>
        <taxon>Diversisporales</taxon>
        <taxon>Acaulosporaceae</taxon>
        <taxon>Acaulospora</taxon>
    </lineage>
</organism>
<accession>A0A9N8VDJ2</accession>
<dbReference type="EMBL" id="CAJVPV010000217">
    <property type="protein sequence ID" value="CAG8447077.1"/>
    <property type="molecule type" value="Genomic_DNA"/>
</dbReference>
<protein>
    <submittedName>
        <fullName evidence="1">8648_t:CDS:1</fullName>
    </submittedName>
</protein>
<sequence length="99" mass="11574">DYNVDFESDVRCCSPKHFENLLDFYRPSQSQKYSSRKNRTIEFRSRVSFHPLCTARAVAPYGWLGVEEREITILELCSIPKIGNVVQTYSEEAARYFVN</sequence>
<reference evidence="1" key="1">
    <citation type="submission" date="2021-06" db="EMBL/GenBank/DDBJ databases">
        <authorList>
            <person name="Kallberg Y."/>
            <person name="Tangrot J."/>
            <person name="Rosling A."/>
        </authorList>
    </citation>
    <scope>NUCLEOTIDE SEQUENCE</scope>
    <source>
        <strain evidence="1">CL551</strain>
    </source>
</reference>
<evidence type="ECO:0000313" key="1">
    <source>
        <dbReference type="EMBL" id="CAG8447077.1"/>
    </source>
</evidence>
<keyword evidence="2" id="KW-1185">Reference proteome</keyword>
<comment type="caution">
    <text evidence="1">The sequence shown here is derived from an EMBL/GenBank/DDBJ whole genome shotgun (WGS) entry which is preliminary data.</text>
</comment>
<proteinExistence type="predicted"/>